<dbReference type="Pfam" id="PF08477">
    <property type="entry name" value="Roc"/>
    <property type="match status" value="1"/>
</dbReference>
<gene>
    <name evidence="3" type="ORF">g.1777</name>
</gene>
<dbReference type="PANTHER" id="PTHR24073">
    <property type="entry name" value="DRAB5-RELATED"/>
    <property type="match status" value="1"/>
</dbReference>
<dbReference type="InterPro" id="IPR027417">
    <property type="entry name" value="P-loop_NTPase"/>
</dbReference>
<dbReference type="Gene3D" id="3.40.50.300">
    <property type="entry name" value="P-loop containing nucleotide triphosphate hydrolases"/>
    <property type="match status" value="1"/>
</dbReference>
<protein>
    <recommendedName>
        <fullName evidence="4">Intraflagellar transport protein 22 homolog</fullName>
    </recommendedName>
</protein>
<proteinExistence type="predicted"/>
<dbReference type="EMBL" id="GEDC01018813">
    <property type="protein sequence ID" value="JAS18485.1"/>
    <property type="molecule type" value="Transcribed_RNA"/>
</dbReference>
<accession>A0A1B6CYT5</accession>
<dbReference type="AlphaFoldDB" id="A0A1B6CYT5"/>
<organism evidence="3">
    <name type="scientific">Clastoptera arizonana</name>
    <name type="common">Arizona spittle bug</name>
    <dbReference type="NCBI Taxonomy" id="38151"/>
    <lineage>
        <taxon>Eukaryota</taxon>
        <taxon>Metazoa</taxon>
        <taxon>Ecdysozoa</taxon>
        <taxon>Arthropoda</taxon>
        <taxon>Hexapoda</taxon>
        <taxon>Insecta</taxon>
        <taxon>Pterygota</taxon>
        <taxon>Neoptera</taxon>
        <taxon>Paraneoptera</taxon>
        <taxon>Hemiptera</taxon>
        <taxon>Auchenorrhyncha</taxon>
        <taxon>Cercopoidea</taxon>
        <taxon>Clastopteridae</taxon>
        <taxon>Clastoptera</taxon>
    </lineage>
</organism>
<keyword evidence="1" id="KW-0547">Nucleotide-binding</keyword>
<dbReference type="SUPFAM" id="SSF52540">
    <property type="entry name" value="P-loop containing nucleoside triphosphate hydrolases"/>
    <property type="match status" value="1"/>
</dbReference>
<keyword evidence="2" id="KW-0342">GTP-binding</keyword>
<evidence type="ECO:0000256" key="1">
    <source>
        <dbReference type="ARBA" id="ARBA00022741"/>
    </source>
</evidence>
<reference evidence="3" key="1">
    <citation type="submission" date="2015-12" db="EMBL/GenBank/DDBJ databases">
        <title>De novo transcriptome assembly of four potential Pierce s Disease insect vectors from Arizona vineyards.</title>
        <authorList>
            <person name="Tassone E.E."/>
        </authorList>
    </citation>
    <scope>NUCLEOTIDE SEQUENCE</scope>
</reference>
<evidence type="ECO:0000256" key="2">
    <source>
        <dbReference type="ARBA" id="ARBA00023134"/>
    </source>
</evidence>
<name>A0A1B6CYT5_9HEMI</name>
<sequence>MKVKILLVGPCKSGKSTIANFLSDSTDNVSGEYRPTQGVRIVEFEIHLNVNNRNIKADIELWDCSGDKKFETTWPVMYRDAQGIVFVCDAPSLDDVPQLNNFYECFVNQSGINYKNCLVLQHSKQPENNFPSEPLSNLYSKVQHIVTNVESGGNKLRTEFNNFVVNLISSVQNRTEQEELNIITLTPT</sequence>
<dbReference type="GO" id="GO:0005525">
    <property type="term" value="F:GTP binding"/>
    <property type="evidence" value="ECO:0007669"/>
    <property type="project" value="UniProtKB-KW"/>
</dbReference>
<evidence type="ECO:0000313" key="3">
    <source>
        <dbReference type="EMBL" id="JAS18485.1"/>
    </source>
</evidence>
<evidence type="ECO:0008006" key="4">
    <source>
        <dbReference type="Google" id="ProtNLM"/>
    </source>
</evidence>